<accession>A0A0U3FQ29</accession>
<evidence type="ECO:0000313" key="1">
    <source>
        <dbReference type="EMBL" id="ALU12399.1"/>
    </source>
</evidence>
<evidence type="ECO:0008006" key="3">
    <source>
        <dbReference type="Google" id="ProtNLM"/>
    </source>
</evidence>
<keyword evidence="2" id="KW-1185">Reference proteome</keyword>
<dbReference type="STRING" id="940295.EYM_03330"/>
<gene>
    <name evidence="1" type="ORF">EYM_03330</name>
</gene>
<dbReference type="KEGG" id="iis:EYM_03330"/>
<dbReference type="AlphaFoldDB" id="A0A0U3FQ29"/>
<sequence>MKLCDKRVLALYFLLRSKFNEDVFNIGEAWEVSRNYFTKKVFMNLFKRLKKLNLIVQLSPMEYKIQDLCSILEESSFRYLSQRSKSSSS</sequence>
<proteinExistence type="predicted"/>
<reference evidence="1 2" key="1">
    <citation type="submission" date="2013-11" db="EMBL/GenBank/DDBJ databases">
        <title>Comparative genomics of Ignicoccus.</title>
        <authorList>
            <person name="Podar M."/>
        </authorList>
    </citation>
    <scope>NUCLEOTIDE SEQUENCE [LARGE SCALE GENOMIC DNA]</scope>
    <source>
        <strain evidence="1 2">DSM 13165</strain>
    </source>
</reference>
<evidence type="ECO:0000313" key="2">
    <source>
        <dbReference type="Proteomes" id="UP000060778"/>
    </source>
</evidence>
<dbReference type="Proteomes" id="UP000060778">
    <property type="component" value="Chromosome"/>
</dbReference>
<organism evidence="1 2">
    <name type="scientific">Ignicoccus islandicus DSM 13165</name>
    <dbReference type="NCBI Taxonomy" id="940295"/>
    <lineage>
        <taxon>Archaea</taxon>
        <taxon>Thermoproteota</taxon>
        <taxon>Thermoprotei</taxon>
        <taxon>Desulfurococcales</taxon>
        <taxon>Desulfurococcaceae</taxon>
        <taxon>Ignicoccus</taxon>
    </lineage>
</organism>
<protein>
    <recommendedName>
        <fullName evidence="3">ArnR1-like winged helix-turn-helix domain-containing protein</fullName>
    </recommendedName>
</protein>
<dbReference type="EMBL" id="CP006867">
    <property type="protein sequence ID" value="ALU12399.1"/>
    <property type="molecule type" value="Genomic_DNA"/>
</dbReference>
<name>A0A0U3FQ29_9CREN</name>